<name>A0A8J6E4T6_ELECQ</name>
<dbReference type="Gene3D" id="2.60.40.10">
    <property type="entry name" value="Immunoglobulins"/>
    <property type="match status" value="1"/>
</dbReference>
<dbReference type="PROSITE" id="PS50835">
    <property type="entry name" value="IG_LIKE"/>
    <property type="match status" value="1"/>
</dbReference>
<dbReference type="InterPro" id="IPR036875">
    <property type="entry name" value="Znf_CCHC_sf"/>
</dbReference>
<dbReference type="EMBL" id="WNTK01008727">
    <property type="protein sequence ID" value="KAG9462955.1"/>
    <property type="molecule type" value="Genomic_DNA"/>
</dbReference>
<dbReference type="SUPFAM" id="SSF57756">
    <property type="entry name" value="Retrovirus zinc finger-like domains"/>
    <property type="match status" value="1"/>
</dbReference>
<dbReference type="InterPro" id="IPR021109">
    <property type="entry name" value="Peptidase_aspartic_dom_sf"/>
</dbReference>
<evidence type="ECO:0000313" key="5">
    <source>
        <dbReference type="EMBL" id="KAG9462955.1"/>
    </source>
</evidence>
<dbReference type="AlphaFoldDB" id="A0A8J6E4T6"/>
<proteinExistence type="predicted"/>
<dbReference type="Pfam" id="PF19259">
    <property type="entry name" value="Ty3_capsid"/>
    <property type="match status" value="1"/>
</dbReference>
<keyword evidence="6" id="KW-1185">Reference proteome</keyword>
<evidence type="ECO:0000259" key="4">
    <source>
        <dbReference type="PROSITE" id="PS50835"/>
    </source>
</evidence>
<dbReference type="InterPro" id="IPR013106">
    <property type="entry name" value="Ig_V-set"/>
</dbReference>
<dbReference type="SUPFAM" id="SSF48726">
    <property type="entry name" value="Immunoglobulin"/>
    <property type="match status" value="1"/>
</dbReference>
<reference evidence="5" key="1">
    <citation type="thesis" date="2020" institute="ProQuest LLC" country="789 East Eisenhower Parkway, Ann Arbor, MI, USA">
        <title>Comparative Genomics and Chromosome Evolution.</title>
        <authorList>
            <person name="Mudd A.B."/>
        </authorList>
    </citation>
    <scope>NUCLEOTIDE SEQUENCE</scope>
    <source>
        <strain evidence="5">HN-11 Male</strain>
        <tissue evidence="5">Kidney and liver</tissue>
    </source>
</reference>
<dbReference type="SMART" id="SM00406">
    <property type="entry name" value="IGv"/>
    <property type="match status" value="1"/>
</dbReference>
<comment type="caution">
    <text evidence="5">The sequence shown here is derived from an EMBL/GenBank/DDBJ whole genome shotgun (WGS) entry which is preliminary data.</text>
</comment>
<sequence length="481" mass="53925">MAAQEQREVSLGPDVSTSPEPKCPFPEVFSGERNKFFVFQQACRLFFRMRPRSSGSEAQRVGLIMSLLRGSAQTWAFSIPEGSSCLQSVDLFFQELGGIFDEPDRAGLAVSRLLALHQGSLCVEDYCSNFRRYAGDTAWNDSALKDVFLQGLSDAVKDLLISHPVPGSLREAMELAVKADRRLRSRKQDRQARRVREVICPVPSSSVPVAVPEPMEVDPLDPKERRRIRLVHHPCFYCGKAGHRVITCPLRLQRSQSEPAEELRVLGDCREDRLGLQVLPKLLVPCQVRFRNFFRPGKAFIDSGAAANLISMSFVKPLMAEFVALETPIHFTNIDATPLSTGLVRWRTPGLQFMVGVLHSEELSFLVMEKMSVDVVLEISLVVSGPGTVKPTETLEKTCKVSGASLTDSTNMWGVHWVRQRDGKGLEWLGRMRFDTDIKYVLSLQGRITITRDTNKGEVYLKITEVKPEESGTYYCARDTV</sequence>
<dbReference type="Gene3D" id="2.40.70.10">
    <property type="entry name" value="Acid Proteases"/>
    <property type="match status" value="1"/>
</dbReference>
<dbReference type="InterPro" id="IPR045358">
    <property type="entry name" value="Ty3_capsid"/>
</dbReference>
<feature type="region of interest" description="Disordered" evidence="2">
    <location>
        <begin position="1"/>
        <end position="20"/>
    </location>
</feature>
<evidence type="ECO:0000259" key="3">
    <source>
        <dbReference type="PROSITE" id="PS50158"/>
    </source>
</evidence>
<dbReference type="InterPro" id="IPR001878">
    <property type="entry name" value="Znf_CCHC"/>
</dbReference>
<feature type="domain" description="Ig-like" evidence="4">
    <location>
        <begin position="398"/>
        <end position="481"/>
    </location>
</feature>
<evidence type="ECO:0000256" key="1">
    <source>
        <dbReference type="PROSITE-ProRule" id="PRU00047"/>
    </source>
</evidence>
<keyword evidence="1" id="KW-0862">Zinc</keyword>
<gene>
    <name evidence="5" type="ORF">GDO78_022756</name>
</gene>
<dbReference type="PROSITE" id="PS50158">
    <property type="entry name" value="ZF_CCHC"/>
    <property type="match status" value="1"/>
</dbReference>
<dbReference type="InterPro" id="IPR032567">
    <property type="entry name" value="RTL1-rel"/>
</dbReference>
<evidence type="ECO:0000256" key="2">
    <source>
        <dbReference type="SAM" id="MobiDB-lite"/>
    </source>
</evidence>
<dbReference type="InterPro" id="IPR036179">
    <property type="entry name" value="Ig-like_dom_sf"/>
</dbReference>
<dbReference type="CDD" id="cd00303">
    <property type="entry name" value="retropepsin_like"/>
    <property type="match status" value="1"/>
</dbReference>
<organism evidence="5 6">
    <name type="scientific">Eleutherodactylus coqui</name>
    <name type="common">Puerto Rican coqui</name>
    <dbReference type="NCBI Taxonomy" id="57060"/>
    <lineage>
        <taxon>Eukaryota</taxon>
        <taxon>Metazoa</taxon>
        <taxon>Chordata</taxon>
        <taxon>Craniata</taxon>
        <taxon>Vertebrata</taxon>
        <taxon>Euteleostomi</taxon>
        <taxon>Amphibia</taxon>
        <taxon>Batrachia</taxon>
        <taxon>Anura</taxon>
        <taxon>Neobatrachia</taxon>
        <taxon>Hyloidea</taxon>
        <taxon>Eleutherodactylidae</taxon>
        <taxon>Eleutherodactylinae</taxon>
        <taxon>Eleutherodactylus</taxon>
        <taxon>Eleutherodactylus</taxon>
    </lineage>
</organism>
<dbReference type="GO" id="GO:0003676">
    <property type="term" value="F:nucleic acid binding"/>
    <property type="evidence" value="ECO:0007669"/>
    <property type="project" value="InterPro"/>
</dbReference>
<dbReference type="GO" id="GO:0008270">
    <property type="term" value="F:zinc ion binding"/>
    <property type="evidence" value="ECO:0007669"/>
    <property type="project" value="UniProtKB-KW"/>
</dbReference>
<keyword evidence="1" id="KW-0863">Zinc-finger</keyword>
<protein>
    <recommendedName>
        <fullName evidence="7">CCHC-type domain-containing protein</fullName>
    </recommendedName>
</protein>
<feature type="domain" description="CCHC-type" evidence="3">
    <location>
        <begin position="235"/>
        <end position="249"/>
    </location>
</feature>
<dbReference type="InterPro" id="IPR007110">
    <property type="entry name" value="Ig-like_dom"/>
</dbReference>
<dbReference type="OrthoDB" id="8694217at2759"/>
<dbReference type="Proteomes" id="UP000770717">
    <property type="component" value="Unassembled WGS sequence"/>
</dbReference>
<evidence type="ECO:0008006" key="7">
    <source>
        <dbReference type="Google" id="ProtNLM"/>
    </source>
</evidence>
<dbReference type="PANTHER" id="PTHR15503">
    <property type="entry name" value="LDOC1 RELATED"/>
    <property type="match status" value="1"/>
</dbReference>
<evidence type="ECO:0000313" key="6">
    <source>
        <dbReference type="Proteomes" id="UP000770717"/>
    </source>
</evidence>
<dbReference type="Pfam" id="PF07686">
    <property type="entry name" value="V-set"/>
    <property type="match status" value="1"/>
</dbReference>
<keyword evidence="1" id="KW-0479">Metal-binding</keyword>
<dbReference type="PANTHER" id="PTHR15503:SF22">
    <property type="entry name" value="TRANSPOSON TY3-I GAG POLYPROTEIN"/>
    <property type="match status" value="1"/>
</dbReference>
<dbReference type="InterPro" id="IPR013783">
    <property type="entry name" value="Ig-like_fold"/>
</dbReference>
<accession>A0A8J6E4T6</accession>